<dbReference type="InParanoid" id="A0A6I8U8B9"/>
<evidence type="ECO:0000313" key="1">
    <source>
        <dbReference type="EnsemblMetazoa" id="AAEL026972-PA"/>
    </source>
</evidence>
<sequence>MKLVALCFYFLVIAWVKVSSRPTNEDYQKIEIESILNAKEGNGTIYLHVLSDGTMILRKTYSKLVNGATVTVEEGSFSFIGSEDKLVYKTTYIADERGYRAKHTISNTTEPFVEDSIDPKVLISLLGK</sequence>
<name>A0A6I8U8B9_AEDAE</name>
<organism evidence="1 2">
    <name type="scientific">Aedes aegypti</name>
    <name type="common">Yellowfever mosquito</name>
    <name type="synonym">Culex aegypti</name>
    <dbReference type="NCBI Taxonomy" id="7159"/>
    <lineage>
        <taxon>Eukaryota</taxon>
        <taxon>Metazoa</taxon>
        <taxon>Ecdysozoa</taxon>
        <taxon>Arthropoda</taxon>
        <taxon>Hexapoda</taxon>
        <taxon>Insecta</taxon>
        <taxon>Pterygota</taxon>
        <taxon>Neoptera</taxon>
        <taxon>Endopterygota</taxon>
        <taxon>Diptera</taxon>
        <taxon>Nematocera</taxon>
        <taxon>Culicoidea</taxon>
        <taxon>Culicidae</taxon>
        <taxon>Culicinae</taxon>
        <taxon>Aedini</taxon>
        <taxon>Aedes</taxon>
        <taxon>Stegomyia</taxon>
    </lineage>
</organism>
<reference evidence="1" key="2">
    <citation type="submission" date="2020-05" db="UniProtKB">
        <authorList>
            <consortium name="EnsemblMetazoa"/>
        </authorList>
    </citation>
    <scope>IDENTIFICATION</scope>
    <source>
        <strain evidence="1">LVP_AGWG</strain>
    </source>
</reference>
<reference evidence="1 2" key="1">
    <citation type="submission" date="2017-06" db="EMBL/GenBank/DDBJ databases">
        <title>Aedes aegypti genome working group (AGWG) sequencing and assembly.</title>
        <authorList>
            <consortium name="Aedes aegypti Genome Working Group (AGWG)"/>
            <person name="Matthews B.J."/>
        </authorList>
    </citation>
    <scope>NUCLEOTIDE SEQUENCE [LARGE SCALE GENOMIC DNA]</scope>
    <source>
        <strain evidence="1 2">LVP_AGWG</strain>
    </source>
</reference>
<dbReference type="AlphaFoldDB" id="A0A6I8U8B9"/>
<keyword evidence="2" id="KW-1185">Reference proteome</keyword>
<dbReference type="PROSITE" id="PS51155">
    <property type="entry name" value="CHIT_BIND_RR_2"/>
    <property type="match status" value="1"/>
</dbReference>
<evidence type="ECO:0000313" key="2">
    <source>
        <dbReference type="Proteomes" id="UP000008820"/>
    </source>
</evidence>
<dbReference type="GO" id="GO:0042302">
    <property type="term" value="F:structural constituent of cuticle"/>
    <property type="evidence" value="ECO:0007669"/>
    <property type="project" value="UniProtKB-UniRule"/>
</dbReference>
<dbReference type="Proteomes" id="UP000008820">
    <property type="component" value="Chromosome 3"/>
</dbReference>
<dbReference type="OrthoDB" id="6368834at2759"/>
<proteinExistence type="predicted"/>
<gene>
    <name evidence="1" type="primary">110678060</name>
</gene>
<dbReference type="Pfam" id="PF00379">
    <property type="entry name" value="Chitin_bind_4"/>
    <property type="match status" value="1"/>
</dbReference>
<dbReference type="InterPro" id="IPR000618">
    <property type="entry name" value="Insect_cuticle"/>
</dbReference>
<dbReference type="EnsemblMetazoa" id="AAEL026972-RA">
    <property type="protein sequence ID" value="AAEL026972-PA"/>
    <property type="gene ID" value="AAEL026972"/>
</dbReference>
<accession>A0A6I8U8B9</accession>
<protein>
    <submittedName>
        <fullName evidence="1">Uncharacterized protein</fullName>
    </submittedName>
</protein>